<dbReference type="EMBL" id="OBQC01000001">
    <property type="protein sequence ID" value="SOC34866.1"/>
    <property type="molecule type" value="Genomic_DNA"/>
</dbReference>
<dbReference type="PANTHER" id="PTHR43308">
    <property type="entry name" value="OUTER MEMBRANE PROTEIN ALPHA-RELATED"/>
    <property type="match status" value="1"/>
</dbReference>
<feature type="domain" description="SLH" evidence="2">
    <location>
        <begin position="27"/>
        <end position="90"/>
    </location>
</feature>
<organism evidence="3 4">
    <name type="scientific">Ureibacillus acetophenoni</name>
    <dbReference type="NCBI Taxonomy" id="614649"/>
    <lineage>
        <taxon>Bacteria</taxon>
        <taxon>Bacillati</taxon>
        <taxon>Bacillota</taxon>
        <taxon>Bacilli</taxon>
        <taxon>Bacillales</taxon>
        <taxon>Caryophanaceae</taxon>
        <taxon>Ureibacillus</taxon>
    </lineage>
</organism>
<evidence type="ECO:0000259" key="2">
    <source>
        <dbReference type="PROSITE" id="PS51272"/>
    </source>
</evidence>
<sequence length="919" mass="97442">MSKNKFFATTATAALVASAIVPAAASAADLKDFDSVPSYAKEAVKFLADNDFVQGDNDGNFKPASTLMRAQAAEIIAKVLDLKADGTEDFSDVESKDWFYKAVVATSPEIFEGNGQGQFNPLQQLTRQEAAQIIVKAFDLKGSADLTNFADAKELTWAKASFETAVANDVIKGKDGKLAPTDNISNAEFAVMIKRAIDAAEAPVVEVPEVTSVSAIDATTMEVTIAGELTDEQIAALTFEFDPSLEVTKVERKAAEVQTFAATTSTTVVLTTEEQDADSTYNLVAVNGTELETAVEVQAPVAPVEFEVVSVSAVDNTKSFNVTLEEATEGLTAKDFEVEVTVDEETTTAKVVKVTANEDNTVYTVELENDLYLTKGSVSINGVEKEFDYSETAEETAISSIRSAIDNDQVLAALNAPVLSLVDVNEDLAANYLANKANFAKDRAEVQKNIVDYTNAKFAETVAEGVADVAEAVKAYDSAINATELKTSLIELDVAINALSASIEDEARFTEAVDSEDTDAAFKPVSYTGEEAQEKAVFEGKTAGLILADFLSNVNGSLELSDIQDAIDYLNELLSVDNDIEKAITAFEAATEEDLVEKSVAVIGEYYNGVDAVKAMVAGAGQEALETKLEGTYTAITAEIEGQLTNLNGLSVDNIADIKTAQETFDDVQPLVNALRSSDEKTEFVKTLTAVKEKIATASKGLLDTVNAKVAEPGDQNADLMAALRNAGITSPSKEEAGVFAKAATAGKVTFTSIKEVTEAFEDAELVAPVNAALDGVGSTETALNALEYSAFINLGSTLRPEVATNFYLNEVANETEFATTAEVKAAVDAAIASHKALLADINAATTITGMQDALQAVADVALQVYDKEDVNEVDPITGKVSSDDAENVLDALNELRNSKTPTQFKTITEAVSAMTPAE</sequence>
<keyword evidence="4" id="KW-1185">Reference proteome</keyword>
<reference evidence="4" key="1">
    <citation type="submission" date="2017-08" db="EMBL/GenBank/DDBJ databases">
        <authorList>
            <person name="Varghese N."/>
            <person name="Submissions S."/>
        </authorList>
    </citation>
    <scope>NUCLEOTIDE SEQUENCE [LARGE SCALE GENOMIC DNA]</scope>
    <source>
        <strain evidence="4">JC23</strain>
    </source>
</reference>
<dbReference type="Proteomes" id="UP000219252">
    <property type="component" value="Unassembled WGS sequence"/>
</dbReference>
<feature type="domain" description="SLH" evidence="2">
    <location>
        <begin position="145"/>
        <end position="207"/>
    </location>
</feature>
<keyword evidence="1" id="KW-0732">Signal</keyword>
<feature type="signal peptide" evidence="1">
    <location>
        <begin position="1"/>
        <end position="27"/>
    </location>
</feature>
<feature type="chain" id="PRO_5012673601" evidence="1">
    <location>
        <begin position="28"/>
        <end position="919"/>
    </location>
</feature>
<gene>
    <name evidence="3" type="ORF">SAMN05877842_101136</name>
</gene>
<dbReference type="Pfam" id="PF00395">
    <property type="entry name" value="SLH"/>
    <property type="match status" value="3"/>
</dbReference>
<dbReference type="PANTHER" id="PTHR43308:SF1">
    <property type="entry name" value="OUTER MEMBRANE PROTEIN ALPHA"/>
    <property type="match status" value="1"/>
</dbReference>
<dbReference type="InterPro" id="IPR001119">
    <property type="entry name" value="SLH_dom"/>
</dbReference>
<protein>
    <submittedName>
        <fullName evidence="3">S-layer family protein</fullName>
    </submittedName>
</protein>
<dbReference type="OrthoDB" id="2353502at2"/>
<proteinExistence type="predicted"/>
<evidence type="ECO:0000313" key="3">
    <source>
        <dbReference type="EMBL" id="SOC34866.1"/>
    </source>
</evidence>
<dbReference type="AlphaFoldDB" id="A0A285U301"/>
<evidence type="ECO:0000313" key="4">
    <source>
        <dbReference type="Proteomes" id="UP000219252"/>
    </source>
</evidence>
<name>A0A285U301_9BACL</name>
<dbReference type="PROSITE" id="PS51272">
    <property type="entry name" value="SLH"/>
    <property type="match status" value="2"/>
</dbReference>
<dbReference type="RefSeq" id="WP_097147705.1">
    <property type="nucleotide sequence ID" value="NZ_OBQC01000001.1"/>
</dbReference>
<accession>A0A285U301</accession>
<evidence type="ECO:0000256" key="1">
    <source>
        <dbReference type="SAM" id="SignalP"/>
    </source>
</evidence>
<dbReference type="InterPro" id="IPR051465">
    <property type="entry name" value="Cell_Envelope_Struct_Comp"/>
</dbReference>